<dbReference type="InterPro" id="IPR023635">
    <property type="entry name" value="Peptide_deformylase"/>
</dbReference>
<evidence type="ECO:0000256" key="2">
    <source>
        <dbReference type="HAMAP-Rule" id="MF_00163"/>
    </source>
</evidence>
<accession>A0A1F7HGZ5</accession>
<dbReference type="SUPFAM" id="SSF56420">
    <property type="entry name" value="Peptide deformylase"/>
    <property type="match status" value="1"/>
</dbReference>
<dbReference type="Gene3D" id="3.90.45.10">
    <property type="entry name" value="Peptide deformylase"/>
    <property type="match status" value="1"/>
</dbReference>
<dbReference type="PANTHER" id="PTHR10458:SF22">
    <property type="entry name" value="PEPTIDE DEFORMYLASE"/>
    <property type="match status" value="1"/>
</dbReference>
<keyword evidence="2" id="KW-0648">Protein biosynthesis</keyword>
<keyword evidence="2" id="KW-0378">Hydrolase</keyword>
<dbReference type="AlphaFoldDB" id="A0A1F7HGZ5"/>
<dbReference type="NCBIfam" id="NF001159">
    <property type="entry name" value="PRK00150.1-3"/>
    <property type="match status" value="1"/>
</dbReference>
<dbReference type="EC" id="3.5.1.88" evidence="2"/>
<dbReference type="Proteomes" id="UP000178098">
    <property type="component" value="Unassembled WGS sequence"/>
</dbReference>
<dbReference type="GO" id="GO:0046872">
    <property type="term" value="F:metal ion binding"/>
    <property type="evidence" value="ECO:0007669"/>
    <property type="project" value="UniProtKB-KW"/>
</dbReference>
<dbReference type="NCBIfam" id="TIGR00079">
    <property type="entry name" value="pept_deformyl"/>
    <property type="match status" value="1"/>
</dbReference>
<comment type="function">
    <text evidence="2">Removes the formyl group from the N-terminal Met of newly synthesized proteins. Requires at least a dipeptide for an efficient rate of reaction. N-terminal L-methionine is a prerequisite for activity but the enzyme has broad specificity at other positions.</text>
</comment>
<feature type="binding site" evidence="2">
    <location>
        <position position="141"/>
    </location>
    <ligand>
        <name>Fe cation</name>
        <dbReference type="ChEBI" id="CHEBI:24875"/>
    </ligand>
</feature>
<comment type="similarity">
    <text evidence="1 2">Belongs to the polypeptide deformylase family.</text>
</comment>
<comment type="catalytic activity">
    <reaction evidence="2">
        <text>N-terminal N-formyl-L-methionyl-[peptide] + H2O = N-terminal L-methionyl-[peptide] + formate</text>
        <dbReference type="Rhea" id="RHEA:24420"/>
        <dbReference type="Rhea" id="RHEA-COMP:10639"/>
        <dbReference type="Rhea" id="RHEA-COMP:10640"/>
        <dbReference type="ChEBI" id="CHEBI:15377"/>
        <dbReference type="ChEBI" id="CHEBI:15740"/>
        <dbReference type="ChEBI" id="CHEBI:49298"/>
        <dbReference type="ChEBI" id="CHEBI:64731"/>
        <dbReference type="EC" id="3.5.1.88"/>
    </reaction>
</comment>
<reference evidence="3 4" key="1">
    <citation type="journal article" date="2016" name="Nat. Commun.">
        <title>Thousands of microbial genomes shed light on interconnected biogeochemical processes in an aquifer system.</title>
        <authorList>
            <person name="Anantharaman K."/>
            <person name="Brown C.T."/>
            <person name="Hug L.A."/>
            <person name="Sharon I."/>
            <person name="Castelle C.J."/>
            <person name="Probst A.J."/>
            <person name="Thomas B.C."/>
            <person name="Singh A."/>
            <person name="Wilkins M.J."/>
            <person name="Karaoz U."/>
            <person name="Brodie E.L."/>
            <person name="Williams K.H."/>
            <person name="Hubbard S.S."/>
            <person name="Banfield J.F."/>
        </authorList>
    </citation>
    <scope>NUCLEOTIDE SEQUENCE [LARGE SCALE GENOMIC DNA]</scope>
</reference>
<dbReference type="PANTHER" id="PTHR10458">
    <property type="entry name" value="PEPTIDE DEFORMYLASE"/>
    <property type="match status" value="1"/>
</dbReference>
<feature type="active site" evidence="2">
    <location>
        <position position="138"/>
    </location>
</feature>
<feature type="binding site" evidence="2">
    <location>
        <position position="137"/>
    </location>
    <ligand>
        <name>Fe cation</name>
        <dbReference type="ChEBI" id="CHEBI:24875"/>
    </ligand>
</feature>
<keyword evidence="2" id="KW-0408">Iron</keyword>
<evidence type="ECO:0000313" key="3">
    <source>
        <dbReference type="EMBL" id="OGK30246.1"/>
    </source>
</evidence>
<dbReference type="InterPro" id="IPR036821">
    <property type="entry name" value="Peptide_deformylase_sf"/>
</dbReference>
<evidence type="ECO:0000313" key="4">
    <source>
        <dbReference type="Proteomes" id="UP000178098"/>
    </source>
</evidence>
<dbReference type="EMBL" id="MFZT01000031">
    <property type="protein sequence ID" value="OGK30246.1"/>
    <property type="molecule type" value="Genomic_DNA"/>
</dbReference>
<comment type="cofactor">
    <cofactor evidence="2">
        <name>Fe(2+)</name>
        <dbReference type="ChEBI" id="CHEBI:29033"/>
    </cofactor>
    <text evidence="2">Binds 1 Fe(2+) ion.</text>
</comment>
<sequence length="171" mass="19075">MNILTAPHPVLLQKAHPISRVDKRVEKLIKNMIETLLAQKDPIGVGLSANQVGVLDRIFLARPDEQSESVDVFINPEILAVEQGGADRESTLEGCLSIPKIWGKVLRPQKAHVSYMDLSGTTGQKWFDGFEAVVVQHELDHLNGILFTQRVLEQGGELFKEVDGELQPYRL</sequence>
<dbReference type="CDD" id="cd00487">
    <property type="entry name" value="Pep_deformylase"/>
    <property type="match status" value="1"/>
</dbReference>
<protein>
    <recommendedName>
        <fullName evidence="2">Peptide deformylase</fullName>
        <shortName evidence="2">PDF</shortName>
        <ecNumber evidence="2">3.5.1.88</ecNumber>
    </recommendedName>
    <alternativeName>
        <fullName evidence="2">Polypeptide deformylase</fullName>
    </alternativeName>
</protein>
<keyword evidence="2" id="KW-0479">Metal-binding</keyword>
<dbReference type="GO" id="GO:0042586">
    <property type="term" value="F:peptide deformylase activity"/>
    <property type="evidence" value="ECO:0007669"/>
    <property type="project" value="UniProtKB-UniRule"/>
</dbReference>
<gene>
    <name evidence="2" type="primary">def</name>
    <name evidence="3" type="ORF">A3D08_00505</name>
</gene>
<feature type="binding site" evidence="2">
    <location>
        <position position="95"/>
    </location>
    <ligand>
        <name>Fe cation</name>
        <dbReference type="ChEBI" id="CHEBI:24875"/>
    </ligand>
</feature>
<comment type="caution">
    <text evidence="3">The sequence shown here is derived from an EMBL/GenBank/DDBJ whole genome shotgun (WGS) entry which is preliminary data.</text>
</comment>
<dbReference type="PRINTS" id="PR01576">
    <property type="entry name" value="PDEFORMYLASE"/>
</dbReference>
<dbReference type="HAMAP" id="MF_00163">
    <property type="entry name" value="Pep_deformylase"/>
    <property type="match status" value="1"/>
</dbReference>
<evidence type="ECO:0000256" key="1">
    <source>
        <dbReference type="ARBA" id="ARBA00010759"/>
    </source>
</evidence>
<proteinExistence type="inferred from homology"/>
<organism evidence="3 4">
    <name type="scientific">Candidatus Roizmanbacteria bacterium RIFCSPHIGHO2_02_FULL_43_11</name>
    <dbReference type="NCBI Taxonomy" id="1802043"/>
    <lineage>
        <taxon>Bacteria</taxon>
        <taxon>Candidatus Roizmaniibacteriota</taxon>
    </lineage>
</organism>
<dbReference type="GO" id="GO:0006412">
    <property type="term" value="P:translation"/>
    <property type="evidence" value="ECO:0007669"/>
    <property type="project" value="UniProtKB-UniRule"/>
</dbReference>
<name>A0A1F7HGZ5_9BACT</name>
<dbReference type="PIRSF" id="PIRSF004749">
    <property type="entry name" value="Pep_def"/>
    <property type="match status" value="1"/>
</dbReference>
<dbReference type="Pfam" id="PF01327">
    <property type="entry name" value="Pep_deformylase"/>
    <property type="match status" value="1"/>
</dbReference>